<reference evidence="3 4" key="1">
    <citation type="submission" date="2018-11" db="EMBL/GenBank/DDBJ databases">
        <title>Proposal to divide the Flavobacteriaceae and reorganize its genera based on Amino Acid Identity values calculated from whole genome sequences.</title>
        <authorList>
            <person name="Nicholson A.C."/>
            <person name="Gulvik C.A."/>
            <person name="Whitney A.M."/>
            <person name="Humrighouse B.W."/>
            <person name="Bell M."/>
            <person name="Holmes B."/>
            <person name="Steigerwalt A.G."/>
            <person name="Villarma A."/>
            <person name="Sheth M."/>
            <person name="Batra D."/>
            <person name="Pryor J."/>
            <person name="Bernardet J.-F."/>
            <person name="Hugo C."/>
            <person name="Kampfer P."/>
            <person name="Newman J."/>
            <person name="McQuiston J.R."/>
        </authorList>
    </citation>
    <scope>NUCLEOTIDE SEQUENCE [LARGE SCALE GENOMIC DNA]</scope>
    <source>
        <strain evidence="1 3">G0207</strain>
        <strain evidence="2 4">H5143</strain>
    </source>
</reference>
<dbReference type="AlphaFoldDB" id="A0AAD1DM97"/>
<dbReference type="Proteomes" id="UP000274073">
    <property type="component" value="Chromosome"/>
</dbReference>
<sequence>MQLKQSQRQQVKLRLGLSGASGFGKTKSALLLAYGMTQDWSKIAVIDTENSSASLYSDLGNYNVLDLQAPYSPERYIQAVELCEKSNISVVIIDSASHEWNGTGGCLDIHEKLGGRFSDWSQVTPRHQAFINKILQSNCHIITTTRRKIDYSLDVGSNGKTQVIKHGTKEITRDGFEYELTINFELINENHLAKASKDRTGLFMNKPEFIITSDTGKMILEWCNSGSQANPSQIFTPSSTRRNSMPKIDPKDAFECPETENGFIPSQDLSNTSELEVFESIGKCNTIQELYALYKAFPQFQASLKVDFEAKKSLITNLTNPQNFSQNGHSKFQ</sequence>
<evidence type="ECO:0000313" key="1">
    <source>
        <dbReference type="EMBL" id="AZA87561.1"/>
    </source>
</evidence>
<keyword evidence="4" id="KW-1185">Reference proteome</keyword>
<evidence type="ECO:0000313" key="4">
    <source>
        <dbReference type="Proteomes" id="UP000281741"/>
    </source>
</evidence>
<dbReference type="EMBL" id="CP033912">
    <property type="protein sequence ID" value="AZA96062.1"/>
    <property type="molecule type" value="Genomic_DNA"/>
</dbReference>
<organism evidence="1 3">
    <name type="scientific">Chryseobacterium shandongense</name>
    <dbReference type="NCBI Taxonomy" id="1493872"/>
    <lineage>
        <taxon>Bacteria</taxon>
        <taxon>Pseudomonadati</taxon>
        <taxon>Bacteroidota</taxon>
        <taxon>Flavobacteriia</taxon>
        <taxon>Flavobacteriales</taxon>
        <taxon>Weeksellaceae</taxon>
        <taxon>Chryseobacterium group</taxon>
        <taxon>Chryseobacterium</taxon>
    </lineage>
</organism>
<dbReference type="Pfam" id="PF13479">
    <property type="entry name" value="AAA_24"/>
    <property type="match status" value="1"/>
</dbReference>
<name>A0AAD1DM97_9FLAO</name>
<dbReference type="InterPro" id="IPR027417">
    <property type="entry name" value="P-loop_NTPase"/>
</dbReference>
<dbReference type="RefSeq" id="WP_123854710.1">
    <property type="nucleotide sequence ID" value="NZ_CP033912.1"/>
</dbReference>
<dbReference type="SUPFAM" id="SSF52540">
    <property type="entry name" value="P-loop containing nucleoside triphosphate hydrolases"/>
    <property type="match status" value="1"/>
</dbReference>
<evidence type="ECO:0000313" key="2">
    <source>
        <dbReference type="EMBL" id="AZA96062.1"/>
    </source>
</evidence>
<dbReference type="Proteomes" id="UP000281741">
    <property type="component" value="Chromosome"/>
</dbReference>
<dbReference type="Gene3D" id="3.40.50.300">
    <property type="entry name" value="P-loop containing nucleotide triphosphate hydrolases"/>
    <property type="match status" value="1"/>
</dbReference>
<protein>
    <submittedName>
        <fullName evidence="1">AAA family ATPase</fullName>
    </submittedName>
</protein>
<dbReference type="EMBL" id="CP033915">
    <property type="protein sequence ID" value="AZA87561.1"/>
    <property type="molecule type" value="Genomic_DNA"/>
</dbReference>
<evidence type="ECO:0000313" key="3">
    <source>
        <dbReference type="Proteomes" id="UP000274073"/>
    </source>
</evidence>
<gene>
    <name evidence="1" type="ORF">EG349_12535</name>
    <name evidence="2" type="ORF">EG353_11005</name>
</gene>
<accession>A0AAD1DM97</accession>
<proteinExistence type="predicted"/>